<feature type="region of interest" description="Disordered" evidence="1">
    <location>
        <begin position="155"/>
        <end position="175"/>
    </location>
</feature>
<feature type="compositionally biased region" description="Basic and acidic residues" evidence="1">
    <location>
        <begin position="1118"/>
        <end position="1127"/>
    </location>
</feature>
<dbReference type="SUPFAM" id="SSF82866">
    <property type="entry name" value="Multidrug efflux transporter AcrB transmembrane domain"/>
    <property type="match status" value="1"/>
</dbReference>
<evidence type="ECO:0000313" key="2">
    <source>
        <dbReference type="EMBL" id="CAD7569661.1"/>
    </source>
</evidence>
<evidence type="ECO:0000256" key="1">
    <source>
        <dbReference type="SAM" id="MobiDB-lite"/>
    </source>
</evidence>
<reference evidence="2" key="1">
    <citation type="submission" date="2020-11" db="EMBL/GenBank/DDBJ databases">
        <authorList>
            <person name="Tran Van P."/>
        </authorList>
    </citation>
    <scope>NUCLEOTIDE SEQUENCE</scope>
</reference>
<sequence>MAFFKHKLHEASMSNDIYEGWCNGTALGAQSLILMIVLSVAPSGAKFQKNFRFEGKLQCGYPAPPVKVNVAGMMFYWGLTIDIVSCIGLELASGLCVDYAAHVGHNFLTCNGSNNNRALKVVTDMGSAINLRQIEFETKSVFEAEWVFEEEEECESGATCDRDEEQGSSGSVPALPVTERRGTGLLWTCSSAACDRDEEQTTDIAFKPTVQGIGKVELEEVIPHLHGGGVENHLGKTTLSSPDRDSNLNLPVLSTRALHDKHVSQLRHQGGYRFRFLLDSAHASASGIHPCISLQLVVIYIHTSDTHSLDMLRGWKEKELLHSVGDGSLEERGGEMEWRKFSKYQWESGKLMIKERGSRVGTGVIPNCSKCFRTADGKQASTDHRMILTLCSRRMYMQSTVQTEKQCGMQEGQCRALCHISHRHTSSHNVSRVTIKAQSSSAYKYGASCNSLDPYLPFCGMASTDSVIGELPRSSRSFRDRVGMSGRSGMACGVKSVNGEKSDRRSYTPDVSALSLSLASRRSSSCRRAFSSICCRRRAISALILAFFSSRVNWSSSSSLPYGEGCHERGLRCLRESCRRLLLELVTLNWRGSGRHPVHYLSLFPAGHHLRLRRRRPNMTVKGPILRVVPCLQCTHTHMPCKGEWKTISEKPPPVHLIDIRTSIFPSSAVKLNMTSALANYTTEAGSCVAYVTLPLMSFDKMKPRSVDWGEKTDFFFKRQPLPLCPVAAIGSRRVSNFSRSLRSRASRSLSVMLRSRLRSALDVLISSRNCSLRERISPKADPGRGTGSTPRAILRRFVSLALGRASSKLEVRGSRPSREVILGLDWKPLSSHAYNHSSVASAYQRPKIGLVDKSPKWRTNRSPSNNQIMKKAKSSVGRVAVKPAGQESAKVPKVDNGKESQIGTIVSVNSIAVKIEDYETDDIVNHKRDMVMLYVPFHCEAVDIVDRNVFMETYDAREAEIMEKRKQYESNIDIERVVEELRRMYDQFDDEDPLGARNQREEFVKSIIQQGGVENADDFDAATMVTSVSAVRRRSNAMAKADFCRMMRSTNSVTGFGIGPQVLEMCIDIQTYIKQEKTGVQTDRHANKSLQCQVDLSERGRGFTWNRCISSCSARSSDGDTSRIGERSVTGDQSAGSNLAARDFLLDVCCGRKEHQTARSLG</sequence>
<feature type="region of interest" description="Disordered" evidence="1">
    <location>
        <begin position="227"/>
        <end position="246"/>
    </location>
</feature>
<accession>A0A7R9IZM8</accession>
<protein>
    <submittedName>
        <fullName evidence="2">(California timema) hypothetical protein</fullName>
    </submittedName>
</protein>
<gene>
    <name evidence="2" type="ORF">TCMB3V08_LOCUS2391</name>
</gene>
<dbReference type="AlphaFoldDB" id="A0A7R9IZM8"/>
<feature type="region of interest" description="Disordered" evidence="1">
    <location>
        <begin position="1114"/>
        <end position="1135"/>
    </location>
</feature>
<dbReference type="EMBL" id="OE179756">
    <property type="protein sequence ID" value="CAD7569661.1"/>
    <property type="molecule type" value="Genomic_DNA"/>
</dbReference>
<proteinExistence type="predicted"/>
<organism evidence="2">
    <name type="scientific">Timema californicum</name>
    <name type="common">California timema</name>
    <name type="synonym">Walking stick</name>
    <dbReference type="NCBI Taxonomy" id="61474"/>
    <lineage>
        <taxon>Eukaryota</taxon>
        <taxon>Metazoa</taxon>
        <taxon>Ecdysozoa</taxon>
        <taxon>Arthropoda</taxon>
        <taxon>Hexapoda</taxon>
        <taxon>Insecta</taxon>
        <taxon>Pterygota</taxon>
        <taxon>Neoptera</taxon>
        <taxon>Polyneoptera</taxon>
        <taxon>Phasmatodea</taxon>
        <taxon>Timematodea</taxon>
        <taxon>Timematoidea</taxon>
        <taxon>Timematidae</taxon>
        <taxon>Timema</taxon>
    </lineage>
</organism>
<name>A0A7R9IZM8_TIMCA</name>